<feature type="compositionally biased region" description="Polar residues" evidence="4">
    <location>
        <begin position="1"/>
        <end position="11"/>
    </location>
</feature>
<dbReference type="PANTHER" id="PTHR43591:SF50">
    <property type="entry name" value="METHYLTRANSFERASE DOMAIN-CONTAINING PROTEIN-RELATED"/>
    <property type="match status" value="1"/>
</dbReference>
<dbReference type="SUPFAM" id="SSF53335">
    <property type="entry name" value="S-adenosyl-L-methionine-dependent methyltransferases"/>
    <property type="match status" value="1"/>
</dbReference>
<dbReference type="Pfam" id="PF13649">
    <property type="entry name" value="Methyltransf_25"/>
    <property type="match status" value="1"/>
</dbReference>
<dbReference type="GO" id="GO:0032259">
    <property type="term" value="P:methylation"/>
    <property type="evidence" value="ECO:0007669"/>
    <property type="project" value="UniProtKB-KW"/>
</dbReference>
<dbReference type="InterPro" id="IPR041698">
    <property type="entry name" value="Methyltransf_25"/>
</dbReference>
<dbReference type="STRING" id="105984.A0A427XNS2"/>
<evidence type="ECO:0000256" key="1">
    <source>
        <dbReference type="ARBA" id="ARBA00022603"/>
    </source>
</evidence>
<gene>
    <name evidence="6" type="ORF">EHS24_008989</name>
</gene>
<feature type="region of interest" description="Disordered" evidence="4">
    <location>
        <begin position="155"/>
        <end position="190"/>
    </location>
</feature>
<name>A0A427XNS2_9TREE</name>
<dbReference type="Proteomes" id="UP000279236">
    <property type="component" value="Unassembled WGS sequence"/>
</dbReference>
<evidence type="ECO:0000256" key="3">
    <source>
        <dbReference type="ARBA" id="ARBA00022691"/>
    </source>
</evidence>
<dbReference type="OrthoDB" id="2013972at2759"/>
<protein>
    <recommendedName>
        <fullName evidence="5">Methyltransferase domain-containing protein</fullName>
    </recommendedName>
</protein>
<feature type="region of interest" description="Disordered" evidence="4">
    <location>
        <begin position="1"/>
        <end position="22"/>
    </location>
</feature>
<dbReference type="Gene3D" id="3.40.50.150">
    <property type="entry name" value="Vaccinia Virus protein VP39"/>
    <property type="match status" value="1"/>
</dbReference>
<proteinExistence type="predicted"/>
<dbReference type="PANTHER" id="PTHR43591">
    <property type="entry name" value="METHYLTRANSFERASE"/>
    <property type="match status" value="1"/>
</dbReference>
<feature type="domain" description="Methyltransferase" evidence="5">
    <location>
        <begin position="306"/>
        <end position="422"/>
    </location>
</feature>
<feature type="region of interest" description="Disordered" evidence="4">
    <location>
        <begin position="554"/>
        <end position="584"/>
    </location>
</feature>
<sequence>MARRNTGTTGTSARDARAAQAASVASAWLGESVIRPAGQAPAKGKETIVMGGFGFAAPPVAPKPKKTAASIKSKDSGGSRGSSSSRVPLVSSGGWRNVLPRSSAPAPAPRSVSEHSHSPIHSPVSAMTTISTVSSEASDFADMFSANRRPAVREVVPPSPSLASPTAYLPPTVHPKRASDNMMGPPSSPQPPPLVDEVLPFVSSPFAAWDPAAAGEVPGAATKKLYGRNSKSVGGSEWHEDPPKRGSAGSKRTWIDSDGREIRTVYRVGWERDVLDLESRLHETMWNVTGGHHTFVDVEDRPPATVLDIGTGIGLWPIAQALAWPKTRFIATDIVPCHTDLNALVAAEERARTTSAGVAPGEGIWSSVAKRIEFQQYNFLNGLPYDSGVFDMVHMRFLGLGVPEQRWAELLDEAVRVLRPGGVLEIVEMSCEPPPSASEMVRSRFANLLLEDYIPPNPVLALQMHLPATAGLVASTTRPVLSASWDAEGAGVSPDDMAPDAIADAPMVWISSALGYKGTPRDSKGGRVAAALAKFMPGRWHLDFEHSLQSHNAHLQNQQLASPPDTPGTPSTPGMPVTPGADGAFRQSSGKIVLAAWVVFKTARGRTGSAPQQGGVGGGGGIGLGMGLAS</sequence>
<evidence type="ECO:0000313" key="7">
    <source>
        <dbReference type="Proteomes" id="UP000279236"/>
    </source>
</evidence>
<keyword evidence="7" id="KW-1185">Reference proteome</keyword>
<feature type="compositionally biased region" description="Low complexity" evidence="4">
    <location>
        <begin position="568"/>
        <end position="580"/>
    </location>
</feature>
<feature type="region of interest" description="Disordered" evidence="4">
    <location>
        <begin position="227"/>
        <end position="253"/>
    </location>
</feature>
<keyword evidence="2" id="KW-0808">Transferase</keyword>
<dbReference type="RefSeq" id="XP_028475359.1">
    <property type="nucleotide sequence ID" value="XM_028624287.1"/>
</dbReference>
<dbReference type="AlphaFoldDB" id="A0A427XNS2"/>
<feature type="region of interest" description="Disordered" evidence="4">
    <location>
        <begin position="52"/>
        <end position="129"/>
    </location>
</feature>
<organism evidence="6 7">
    <name type="scientific">Apiotrichum porosum</name>
    <dbReference type="NCBI Taxonomy" id="105984"/>
    <lineage>
        <taxon>Eukaryota</taxon>
        <taxon>Fungi</taxon>
        <taxon>Dikarya</taxon>
        <taxon>Basidiomycota</taxon>
        <taxon>Agaricomycotina</taxon>
        <taxon>Tremellomycetes</taxon>
        <taxon>Trichosporonales</taxon>
        <taxon>Trichosporonaceae</taxon>
        <taxon>Apiotrichum</taxon>
    </lineage>
</organism>
<evidence type="ECO:0000256" key="4">
    <source>
        <dbReference type="SAM" id="MobiDB-lite"/>
    </source>
</evidence>
<dbReference type="CDD" id="cd02440">
    <property type="entry name" value="AdoMet_MTases"/>
    <property type="match status" value="1"/>
</dbReference>
<evidence type="ECO:0000256" key="2">
    <source>
        <dbReference type="ARBA" id="ARBA00022679"/>
    </source>
</evidence>
<dbReference type="EMBL" id="RSCE01000008">
    <property type="protein sequence ID" value="RSH80412.1"/>
    <property type="molecule type" value="Genomic_DNA"/>
</dbReference>
<dbReference type="InterPro" id="IPR029063">
    <property type="entry name" value="SAM-dependent_MTases_sf"/>
</dbReference>
<dbReference type="GO" id="GO:0008168">
    <property type="term" value="F:methyltransferase activity"/>
    <property type="evidence" value="ECO:0007669"/>
    <property type="project" value="UniProtKB-KW"/>
</dbReference>
<dbReference type="PROSITE" id="PS01184">
    <property type="entry name" value="UBIE_2"/>
    <property type="match status" value="1"/>
</dbReference>
<comment type="caution">
    <text evidence="6">The sequence shown here is derived from an EMBL/GenBank/DDBJ whole genome shotgun (WGS) entry which is preliminary data.</text>
</comment>
<evidence type="ECO:0000259" key="5">
    <source>
        <dbReference type="Pfam" id="PF13649"/>
    </source>
</evidence>
<dbReference type="GeneID" id="39593532"/>
<evidence type="ECO:0000313" key="6">
    <source>
        <dbReference type="EMBL" id="RSH80412.1"/>
    </source>
</evidence>
<feature type="compositionally biased region" description="Low complexity" evidence="4">
    <location>
        <begin position="81"/>
        <end position="111"/>
    </location>
</feature>
<dbReference type="InterPro" id="IPR023576">
    <property type="entry name" value="UbiE/COQ5_MeTrFase_CS"/>
</dbReference>
<keyword evidence="1" id="KW-0489">Methyltransferase</keyword>
<keyword evidence="3" id="KW-0949">S-adenosyl-L-methionine</keyword>
<reference evidence="6 7" key="1">
    <citation type="submission" date="2018-11" db="EMBL/GenBank/DDBJ databases">
        <title>Genome sequence of Apiotrichum porosum DSM 27194.</title>
        <authorList>
            <person name="Aliyu H."/>
            <person name="Gorte O."/>
            <person name="Ochsenreither K."/>
        </authorList>
    </citation>
    <scope>NUCLEOTIDE SEQUENCE [LARGE SCALE GENOMIC DNA]</scope>
    <source>
        <strain evidence="6 7">DSM 27194</strain>
    </source>
</reference>
<accession>A0A427XNS2</accession>